<feature type="compositionally biased region" description="Low complexity" evidence="1">
    <location>
        <begin position="484"/>
        <end position="504"/>
    </location>
</feature>
<evidence type="ECO:0000259" key="2">
    <source>
        <dbReference type="SMART" id="SM00327"/>
    </source>
</evidence>
<dbReference type="RefSeq" id="WP_101538800.1">
    <property type="nucleotide sequence ID" value="NZ_MXAV01000052.1"/>
</dbReference>
<feature type="compositionally biased region" description="Low complexity" evidence="1">
    <location>
        <begin position="430"/>
        <end position="455"/>
    </location>
</feature>
<comment type="caution">
    <text evidence="3">The sequence shown here is derived from an EMBL/GenBank/DDBJ whole genome shotgun (WGS) entry which is preliminary data.</text>
</comment>
<dbReference type="SMART" id="SM00327">
    <property type="entry name" value="VWA"/>
    <property type="match status" value="1"/>
</dbReference>
<organism evidence="3 4">
    <name type="scientific">Acidithiobacillus marinus</name>
    <dbReference type="NCBI Taxonomy" id="187490"/>
    <lineage>
        <taxon>Bacteria</taxon>
        <taxon>Pseudomonadati</taxon>
        <taxon>Pseudomonadota</taxon>
        <taxon>Acidithiobacillia</taxon>
        <taxon>Acidithiobacillales</taxon>
        <taxon>Acidithiobacillaceae</taxon>
        <taxon>Acidithiobacillus</taxon>
    </lineage>
</organism>
<feature type="compositionally biased region" description="Low complexity" evidence="1">
    <location>
        <begin position="192"/>
        <end position="207"/>
    </location>
</feature>
<dbReference type="Proteomes" id="UP000234329">
    <property type="component" value="Unassembled WGS sequence"/>
</dbReference>
<evidence type="ECO:0000256" key="1">
    <source>
        <dbReference type="SAM" id="MobiDB-lite"/>
    </source>
</evidence>
<protein>
    <recommendedName>
        <fullName evidence="2">VWFA domain-containing protein</fullName>
    </recommendedName>
</protein>
<dbReference type="InterPro" id="IPR036465">
    <property type="entry name" value="vWFA_dom_sf"/>
</dbReference>
<accession>A0A2I1DIK5</accession>
<dbReference type="InterPro" id="IPR002035">
    <property type="entry name" value="VWF_A"/>
</dbReference>
<feature type="compositionally biased region" description="Low complexity" evidence="1">
    <location>
        <begin position="380"/>
        <end position="401"/>
    </location>
</feature>
<dbReference type="EMBL" id="MXAV01000052">
    <property type="protein sequence ID" value="PKY09710.1"/>
    <property type="molecule type" value="Genomic_DNA"/>
</dbReference>
<gene>
    <name evidence="3" type="ORF">B1757_13355</name>
</gene>
<feature type="region of interest" description="Disordered" evidence="1">
    <location>
        <begin position="191"/>
        <end position="516"/>
    </location>
</feature>
<evidence type="ECO:0000313" key="4">
    <source>
        <dbReference type="Proteomes" id="UP000234329"/>
    </source>
</evidence>
<dbReference type="InParanoid" id="A0A2I1DIK5"/>
<feature type="compositionally biased region" description="Acidic residues" evidence="1">
    <location>
        <begin position="343"/>
        <end position="355"/>
    </location>
</feature>
<sequence>MKMNKVLNAFSHGLACSGSRMQVKFKGNSVVTNGNEITLPNWLLHAGIEEVEMALGFSTNAMAHYLFSGNEPAQHALDDVGKTIWAVIDDSRVEREMMKDRPGTRTFLEPANQKMVCEAAIHKDANLHVLLVLAVTKGAIYPVLDDLMALVIKHHANQFGEQLCDSIQTVLDTTLSTTEKTEEIMRLIAENQEASQSSSGSGDSQPPQDDDQAESESGSESTQDDESPSSGESSESAGDGEAGEESEPSAGNEDASGDAAPDDDDQSESESGSESTQDDESPSSGESSESADDGESGEESEPSTGNEDALGDAAPEDDDQSESESGSESTQDDESPSSGESSESADDGESGEESEPSTGNEDALGDAAPEDESRDESESGSESTQDAESPSSGDSSESAGDGEAGEESEPSTGNEDAPGDATPEDEGQAESESGSESTQDAESPSSGESSESTGDGETGEESEPSTGNEDALGDATPEDEGQAESESGSESTQDAESPSSGEPSESTDDDAGEKSQPAYTLQSIAEHLSGIGSAEGACMENGQQVTVEILNPSNQRVSVDKGFYDLAASLAESVSRKSTPAKKGKGYALRTSCLPVVSSGINPFGQKRLVYGQSAHYVIAADMSGSMEDLYVRALNTTLSFAQLLQEQGDTMVDVITYYGNYEWAMNDQGKPVGVTPTGISIGTINRLDRIPDIKPDGLTPTAEAIVFAEDILKASPYERRGIIVITDGVPNEPHLDLCKKVERSGIEVYGLGLTEDGFEAVKANFTRAINAQNGHLAQALLAATA</sequence>
<feature type="domain" description="VWFA" evidence="2">
    <location>
        <begin position="614"/>
        <end position="786"/>
    </location>
</feature>
<feature type="compositionally biased region" description="Acidic residues" evidence="1">
    <location>
        <begin position="289"/>
        <end position="301"/>
    </location>
</feature>
<dbReference type="OrthoDB" id="6064888at2"/>
<dbReference type="SUPFAM" id="SSF53300">
    <property type="entry name" value="vWA-like"/>
    <property type="match status" value="1"/>
</dbReference>
<reference evidence="3 4" key="1">
    <citation type="submission" date="2017-03" db="EMBL/GenBank/DDBJ databases">
        <title>Draft genime sequence of the acidophilic sulfur-oxidizing bacterium Acidithiobacillus sp. SH, isolated from seawater.</title>
        <authorList>
            <person name="Sharmin S."/>
            <person name="Tokuhisa M."/>
            <person name="Kanao T."/>
            <person name="Kamimura K."/>
        </authorList>
    </citation>
    <scope>NUCLEOTIDE SEQUENCE [LARGE SCALE GENOMIC DNA]</scope>
    <source>
        <strain evidence="3 4">SH</strain>
    </source>
</reference>
<dbReference type="Gene3D" id="3.40.50.410">
    <property type="entry name" value="von Willebrand factor, type A domain"/>
    <property type="match status" value="1"/>
</dbReference>
<name>A0A2I1DIK5_9PROT</name>
<dbReference type="AlphaFoldDB" id="A0A2I1DIK5"/>
<feature type="compositionally biased region" description="Low complexity" evidence="1">
    <location>
        <begin position="248"/>
        <end position="259"/>
    </location>
</feature>
<feature type="compositionally biased region" description="Acidic residues" evidence="1">
    <location>
        <begin position="368"/>
        <end position="379"/>
    </location>
</feature>
<keyword evidence="4" id="KW-1185">Reference proteome</keyword>
<proteinExistence type="predicted"/>
<dbReference type="CDD" id="cd00198">
    <property type="entry name" value="vWFA"/>
    <property type="match status" value="1"/>
</dbReference>
<feature type="compositionally biased region" description="Low complexity" evidence="1">
    <location>
        <begin position="228"/>
        <end position="239"/>
    </location>
</feature>
<evidence type="ECO:0000313" key="3">
    <source>
        <dbReference type="EMBL" id="PKY09710.1"/>
    </source>
</evidence>